<name>A0AAJ4B5Q7_PSESX</name>
<protein>
    <submittedName>
        <fullName evidence="1">Uncharacterized protein</fullName>
    </submittedName>
</protein>
<reference evidence="1 2" key="1">
    <citation type="journal article" date="2014" name="Genome Announc.">
        <title>Draft Genome Sequences of a Phylogenetically Diverse Suite of Pseudomonas syringae Strains from Multiple Source Populations.</title>
        <authorList>
            <person name="Baltrus D.A."/>
            <person name="Yourstone S."/>
            <person name="Lind A."/>
            <person name="Guilbaud C."/>
            <person name="Sands D.C."/>
            <person name="Jones C.D."/>
            <person name="Morris C.E."/>
            <person name="Dangl J.L."/>
        </authorList>
    </citation>
    <scope>NUCLEOTIDE SEQUENCE [LARGE SCALE GENOMIC DNA]</scope>
    <source>
        <strain evidence="1 2">UB303</strain>
    </source>
</reference>
<evidence type="ECO:0000313" key="2">
    <source>
        <dbReference type="Proteomes" id="UP000464688"/>
    </source>
</evidence>
<dbReference type="Proteomes" id="UP000464688">
    <property type="component" value="Chromosome"/>
</dbReference>
<accession>A0AAJ4B5Q7</accession>
<organism evidence="1 2">
    <name type="scientific">Pseudomonas syringae UB303</name>
    <dbReference type="NCBI Taxonomy" id="1357287"/>
    <lineage>
        <taxon>Bacteria</taxon>
        <taxon>Pseudomonadati</taxon>
        <taxon>Pseudomonadota</taxon>
        <taxon>Gammaproteobacteria</taxon>
        <taxon>Pseudomonadales</taxon>
        <taxon>Pseudomonadaceae</taxon>
        <taxon>Pseudomonas</taxon>
        <taxon>Pseudomonas syringae</taxon>
    </lineage>
</organism>
<evidence type="ECO:0000313" key="1">
    <source>
        <dbReference type="EMBL" id="QHF10722.1"/>
    </source>
</evidence>
<dbReference type="AlphaFoldDB" id="A0AAJ4B5Q7"/>
<gene>
    <name evidence="1" type="ORF">N026_26125</name>
</gene>
<proteinExistence type="predicted"/>
<dbReference type="RefSeq" id="WP_152533607.1">
    <property type="nucleotide sequence ID" value="NZ_CP047267.1"/>
</dbReference>
<dbReference type="EMBL" id="CP047267">
    <property type="protein sequence ID" value="QHF10722.1"/>
    <property type="molecule type" value="Genomic_DNA"/>
</dbReference>
<sequence>MDFSPIIPQTEGKQSLILPIARFNPLLKAVTANARWRETGLAHLSLASQPLSRYAWCTKQIHQFVGYVFAWQRHLRRIANNLGYKNASS</sequence>